<organism evidence="1 2">
    <name type="scientific">Escherichia coli</name>
    <dbReference type="NCBI Taxonomy" id="562"/>
    <lineage>
        <taxon>Bacteria</taxon>
        <taxon>Pseudomonadati</taxon>
        <taxon>Pseudomonadota</taxon>
        <taxon>Gammaproteobacteria</taxon>
        <taxon>Enterobacterales</taxon>
        <taxon>Enterobacteriaceae</taxon>
        <taxon>Escherichia</taxon>
    </lineage>
</organism>
<protein>
    <submittedName>
        <fullName evidence="1">Phage tail protein</fullName>
    </submittedName>
</protein>
<reference evidence="1" key="1">
    <citation type="submission" date="2023-06" db="EMBL/GenBank/DDBJ databases">
        <title>Deciphering the underlying mechanisms mediating the transmission of blaNDM gene from human to animals in China.</title>
        <authorList>
            <person name="Chen K."/>
            <person name="Chen S."/>
        </authorList>
    </citation>
    <scope>NUCLEOTIDE SEQUENCE</scope>
    <source>
        <strain evidence="1">1199</strain>
    </source>
</reference>
<name>A0AAP3A4V8_ECOLX</name>
<evidence type="ECO:0000313" key="1">
    <source>
        <dbReference type="EMBL" id="MCV5626256.1"/>
    </source>
</evidence>
<feature type="non-terminal residue" evidence="1">
    <location>
        <position position="1"/>
    </location>
</feature>
<proteinExistence type="predicted"/>
<dbReference type="Proteomes" id="UP001208624">
    <property type="component" value="Unassembled WGS sequence"/>
</dbReference>
<accession>A0AAP3A4V8</accession>
<feature type="non-terminal residue" evidence="1">
    <location>
        <position position="84"/>
    </location>
</feature>
<sequence>DFLIPGLIPGSYNRSDRSFSDGYEFRYGGIKHQKQPFGVFEDACVLTAVAATRDAEHFTGILGAGTGQSLAQYGSTDTAATYFE</sequence>
<dbReference type="AlphaFoldDB" id="A0AAP3A4V8"/>
<evidence type="ECO:0000313" key="2">
    <source>
        <dbReference type="Proteomes" id="UP001208624"/>
    </source>
</evidence>
<gene>
    <name evidence="1" type="ORF">OFN31_32005</name>
</gene>
<comment type="caution">
    <text evidence="1">The sequence shown here is derived from an EMBL/GenBank/DDBJ whole genome shotgun (WGS) entry which is preliminary data.</text>
</comment>
<dbReference type="EMBL" id="JAOVKC010001364">
    <property type="protein sequence ID" value="MCV5626256.1"/>
    <property type="molecule type" value="Genomic_DNA"/>
</dbReference>